<comment type="catalytic activity">
    <reaction evidence="18">
        <text>glycoursodeoxycholate + NADP(+) = 7-oxoglycolithocholate + NADPH + H(+)</text>
        <dbReference type="Rhea" id="RHEA:68976"/>
        <dbReference type="ChEBI" id="CHEBI:15378"/>
        <dbReference type="ChEBI" id="CHEBI:57783"/>
        <dbReference type="ChEBI" id="CHEBI:58349"/>
        <dbReference type="ChEBI" id="CHEBI:132030"/>
        <dbReference type="ChEBI" id="CHEBI:137818"/>
    </reaction>
    <physiologicalReaction direction="right-to-left" evidence="18">
        <dbReference type="Rhea" id="RHEA:68978"/>
    </physiologicalReaction>
</comment>
<dbReference type="EC" id="1.1.1.146" evidence="9"/>
<dbReference type="Pfam" id="PF00106">
    <property type="entry name" value="adh_short"/>
    <property type="match status" value="1"/>
</dbReference>
<gene>
    <name evidence="29" type="ORF">N308_09321</name>
</gene>
<accession>A0A093HLH6</accession>
<evidence type="ECO:0000256" key="17">
    <source>
        <dbReference type="ARBA" id="ARBA00047749"/>
    </source>
</evidence>
<comment type="similarity">
    <text evidence="2">Belongs to the short-chain dehydrogenases/reductases (SDR) family.</text>
</comment>
<dbReference type="InterPro" id="IPR051253">
    <property type="entry name" value="11-beta-HSD"/>
</dbReference>
<dbReference type="SUPFAM" id="SSF51735">
    <property type="entry name" value="NAD(P)-binding Rossmann-fold domains"/>
    <property type="match status" value="1"/>
</dbReference>
<evidence type="ECO:0000256" key="26">
    <source>
        <dbReference type="ARBA" id="ARBA00049462"/>
    </source>
</evidence>
<evidence type="ECO:0000256" key="28">
    <source>
        <dbReference type="SAM" id="SignalP"/>
    </source>
</evidence>
<comment type="catalytic activity">
    <reaction evidence="24">
        <text>tauroursodeoxycholate + NADP(+) = 7-oxotaurolithocholate + NADPH + H(+)</text>
        <dbReference type="Rhea" id="RHEA:68980"/>
        <dbReference type="ChEBI" id="CHEBI:15378"/>
        <dbReference type="ChEBI" id="CHEBI:57783"/>
        <dbReference type="ChEBI" id="CHEBI:58349"/>
        <dbReference type="ChEBI" id="CHEBI:132028"/>
        <dbReference type="ChEBI" id="CHEBI:137724"/>
    </reaction>
    <physiologicalReaction direction="right-to-left" evidence="24">
        <dbReference type="Rhea" id="RHEA:68982"/>
    </physiologicalReaction>
</comment>
<organism evidence="29 30">
    <name type="scientific">Struthio camelus australis</name>
    <dbReference type="NCBI Taxonomy" id="441894"/>
    <lineage>
        <taxon>Eukaryota</taxon>
        <taxon>Metazoa</taxon>
        <taxon>Chordata</taxon>
        <taxon>Craniata</taxon>
        <taxon>Vertebrata</taxon>
        <taxon>Euteleostomi</taxon>
        <taxon>Archelosauria</taxon>
        <taxon>Archosauria</taxon>
        <taxon>Dinosauria</taxon>
        <taxon>Saurischia</taxon>
        <taxon>Theropoda</taxon>
        <taxon>Coelurosauria</taxon>
        <taxon>Aves</taxon>
        <taxon>Palaeognathae</taxon>
        <taxon>Struthioniformes</taxon>
        <taxon>Struthionidae</taxon>
        <taxon>Struthio</taxon>
    </lineage>
</organism>
<keyword evidence="28" id="KW-0732">Signal</keyword>
<evidence type="ECO:0000256" key="14">
    <source>
        <dbReference type="ARBA" id="ARBA00047269"/>
    </source>
</evidence>
<evidence type="ECO:0000256" key="4">
    <source>
        <dbReference type="ARBA" id="ARBA00022692"/>
    </source>
</evidence>
<evidence type="ECO:0000256" key="3">
    <source>
        <dbReference type="ARBA" id="ARBA00011738"/>
    </source>
</evidence>
<dbReference type="InterPro" id="IPR036291">
    <property type="entry name" value="NAD(P)-bd_dom_sf"/>
</dbReference>
<keyword evidence="4" id="KW-0812">Transmembrane</keyword>
<reference evidence="29 30" key="1">
    <citation type="submission" date="2014-04" db="EMBL/GenBank/DDBJ databases">
        <title>Genome evolution of avian class.</title>
        <authorList>
            <person name="Zhang G."/>
            <person name="Li C."/>
        </authorList>
    </citation>
    <scope>NUCLEOTIDE SEQUENCE [LARGE SCALE GENOMIC DNA]</scope>
    <source>
        <strain evidence="29">BGI_N308</strain>
    </source>
</reference>
<comment type="catalytic activity">
    <reaction evidence="20">
        <text>an 11beta-hydroxysteroid + NADP(+) = an 11-oxosteroid + NADPH + H(+)</text>
        <dbReference type="Rhea" id="RHEA:11388"/>
        <dbReference type="ChEBI" id="CHEBI:15378"/>
        <dbReference type="ChEBI" id="CHEBI:35346"/>
        <dbReference type="ChEBI" id="CHEBI:47787"/>
        <dbReference type="ChEBI" id="CHEBI:57783"/>
        <dbReference type="ChEBI" id="CHEBI:58349"/>
        <dbReference type="EC" id="1.1.1.146"/>
    </reaction>
    <physiologicalReaction direction="left-to-right" evidence="20">
        <dbReference type="Rhea" id="RHEA:11389"/>
    </physiologicalReaction>
    <physiologicalReaction direction="right-to-left" evidence="20">
        <dbReference type="Rhea" id="RHEA:11390"/>
    </physiologicalReaction>
</comment>
<evidence type="ECO:0000256" key="8">
    <source>
        <dbReference type="ARBA" id="ARBA00023136"/>
    </source>
</evidence>
<evidence type="ECO:0000256" key="6">
    <source>
        <dbReference type="ARBA" id="ARBA00022989"/>
    </source>
</evidence>
<evidence type="ECO:0000256" key="2">
    <source>
        <dbReference type="ARBA" id="ARBA00006484"/>
    </source>
</evidence>
<comment type="subunit">
    <text evidence="3">Homodimer.</text>
</comment>
<evidence type="ECO:0000256" key="13">
    <source>
        <dbReference type="ARBA" id="ARBA00041676"/>
    </source>
</evidence>
<evidence type="ECO:0000313" key="30">
    <source>
        <dbReference type="Proteomes" id="UP000053584"/>
    </source>
</evidence>
<dbReference type="PANTHER" id="PTHR44279:SF1">
    <property type="entry name" value="11-BETA-HYDROXYSTEROID DEHYDROGENASE 1"/>
    <property type="match status" value="1"/>
</dbReference>
<evidence type="ECO:0000256" key="16">
    <source>
        <dbReference type="ARBA" id="ARBA00047608"/>
    </source>
</evidence>
<feature type="non-terminal residue" evidence="29">
    <location>
        <position position="292"/>
    </location>
</feature>
<dbReference type="PROSITE" id="PS00061">
    <property type="entry name" value="ADH_SHORT"/>
    <property type="match status" value="1"/>
</dbReference>
<keyword evidence="8" id="KW-0472">Membrane</keyword>
<evidence type="ECO:0000256" key="18">
    <source>
        <dbReference type="ARBA" id="ARBA00048060"/>
    </source>
</evidence>
<comment type="catalytic activity">
    <reaction evidence="17">
        <text>corticosterone + NADP(+) = 11-dehydrocorticosterone + NADPH + H(+)</text>
        <dbReference type="Rhea" id="RHEA:42200"/>
        <dbReference type="ChEBI" id="CHEBI:15378"/>
        <dbReference type="ChEBI" id="CHEBI:16827"/>
        <dbReference type="ChEBI" id="CHEBI:57783"/>
        <dbReference type="ChEBI" id="CHEBI:58349"/>
        <dbReference type="ChEBI" id="CHEBI:78600"/>
    </reaction>
    <physiologicalReaction direction="left-to-right" evidence="17">
        <dbReference type="Rhea" id="RHEA:42201"/>
    </physiologicalReaction>
    <physiologicalReaction direction="right-to-left" evidence="17">
        <dbReference type="Rhea" id="RHEA:42202"/>
    </physiologicalReaction>
</comment>
<protein>
    <recommendedName>
        <fullName evidence="11">11-beta-hydroxysteroid dehydrogenase 1</fullName>
        <ecNumber evidence="9">1.1.1.146</ecNumber>
        <ecNumber evidence="10">1.1.1.201</ecNumber>
    </recommendedName>
    <alternativeName>
        <fullName evidence="13">7-oxosteroid reductase</fullName>
    </alternativeName>
    <alternativeName>
        <fullName evidence="12">Corticosteroid 11-beta-dehydrogenase isozyme 1</fullName>
    </alternativeName>
</protein>
<comment type="catalytic activity">
    <reaction evidence="27">
        <text>7-oxopregnenolone + NADPH + H(+) = 7beta-hydroxypregnenolone + NADP(+)</text>
        <dbReference type="Rhea" id="RHEA:69436"/>
        <dbReference type="ChEBI" id="CHEBI:15378"/>
        <dbReference type="ChEBI" id="CHEBI:57783"/>
        <dbReference type="ChEBI" id="CHEBI:58349"/>
        <dbReference type="ChEBI" id="CHEBI:183806"/>
        <dbReference type="ChEBI" id="CHEBI:183807"/>
    </reaction>
    <physiologicalReaction direction="left-to-right" evidence="27">
        <dbReference type="Rhea" id="RHEA:69437"/>
    </physiologicalReaction>
</comment>
<dbReference type="CDD" id="cd05332">
    <property type="entry name" value="11beta-HSD1_like_SDR_c"/>
    <property type="match status" value="1"/>
</dbReference>
<evidence type="ECO:0000256" key="22">
    <source>
        <dbReference type="ARBA" id="ARBA00048661"/>
    </source>
</evidence>
<comment type="catalytic activity">
    <reaction evidence="16">
        <text>3beta-hydroxy-5-androstene-7,17-dione + NADPH + H(+) = 3beta,7beta-dihydroxyandrost-5-en-17-one + NADP(+)</text>
        <dbReference type="Rhea" id="RHEA:69452"/>
        <dbReference type="ChEBI" id="CHEBI:15378"/>
        <dbReference type="ChEBI" id="CHEBI:57783"/>
        <dbReference type="ChEBI" id="CHEBI:58349"/>
        <dbReference type="ChEBI" id="CHEBI:183368"/>
        <dbReference type="ChEBI" id="CHEBI:183808"/>
    </reaction>
    <physiologicalReaction direction="left-to-right" evidence="16">
        <dbReference type="Rhea" id="RHEA:69453"/>
    </physiologicalReaction>
</comment>
<dbReference type="AlphaFoldDB" id="A0A093HLH6"/>
<comment type="catalytic activity">
    <reaction evidence="21">
        <text>7-oxocholesterol + NADPH + H(+) = 7beta-hydroxycholesterol + NADP(+)</text>
        <dbReference type="Rhea" id="RHEA:68656"/>
        <dbReference type="ChEBI" id="CHEBI:15378"/>
        <dbReference type="ChEBI" id="CHEBI:42989"/>
        <dbReference type="ChEBI" id="CHEBI:57783"/>
        <dbReference type="ChEBI" id="CHEBI:58349"/>
        <dbReference type="ChEBI" id="CHEBI:64294"/>
    </reaction>
    <physiologicalReaction direction="left-to-right" evidence="21">
        <dbReference type="Rhea" id="RHEA:68657"/>
    </physiologicalReaction>
</comment>
<comment type="catalytic activity">
    <reaction evidence="25">
        <text>a 7beta-hydroxysteroid + NADP(+) = a 7-oxosteroid + NADPH + H(+)</text>
        <dbReference type="Rhea" id="RHEA:20233"/>
        <dbReference type="ChEBI" id="CHEBI:15378"/>
        <dbReference type="ChEBI" id="CHEBI:35349"/>
        <dbReference type="ChEBI" id="CHEBI:47789"/>
        <dbReference type="ChEBI" id="CHEBI:57783"/>
        <dbReference type="ChEBI" id="CHEBI:58349"/>
        <dbReference type="EC" id="1.1.1.201"/>
    </reaction>
    <physiologicalReaction direction="right-to-left" evidence="25">
        <dbReference type="Rhea" id="RHEA:20235"/>
    </physiologicalReaction>
</comment>
<dbReference type="InterPro" id="IPR002347">
    <property type="entry name" value="SDR_fam"/>
</dbReference>
<evidence type="ECO:0000313" key="29">
    <source>
        <dbReference type="EMBL" id="KFV79822.1"/>
    </source>
</evidence>
<comment type="subcellular location">
    <subcellularLocation>
        <location evidence="1">Endoplasmic reticulum membrane</location>
        <topology evidence="1">Single-pass type II membrane protein</topology>
    </subcellularLocation>
</comment>
<evidence type="ECO:0000256" key="21">
    <source>
        <dbReference type="ARBA" id="ARBA00048585"/>
    </source>
</evidence>
<dbReference type="EMBL" id="KL206192">
    <property type="protein sequence ID" value="KFV79822.1"/>
    <property type="molecule type" value="Genomic_DNA"/>
</dbReference>
<name>A0A093HLH6_STRCA</name>
<comment type="catalytic activity">
    <reaction evidence="23">
        <text>3beta,7alpha-dihydroxyandrost-5-en-17-one + NADP(+) = 3beta-hydroxy-5-androstene-7,17-dione + NADPH + H(+)</text>
        <dbReference type="Rhea" id="RHEA:69440"/>
        <dbReference type="ChEBI" id="CHEBI:15378"/>
        <dbReference type="ChEBI" id="CHEBI:57783"/>
        <dbReference type="ChEBI" id="CHEBI:58349"/>
        <dbReference type="ChEBI" id="CHEBI:81471"/>
        <dbReference type="ChEBI" id="CHEBI:183808"/>
    </reaction>
    <physiologicalReaction direction="left-to-right" evidence="23">
        <dbReference type="Rhea" id="RHEA:69441"/>
    </physiologicalReaction>
</comment>
<feature type="chain" id="PRO_5001885023" description="11-beta-hydroxysteroid dehydrogenase 1" evidence="28">
    <location>
        <begin position="18"/>
        <end position="292"/>
    </location>
</feature>
<evidence type="ECO:0000256" key="25">
    <source>
        <dbReference type="ARBA" id="ARBA00049300"/>
    </source>
</evidence>
<comment type="catalytic activity">
    <reaction evidence="15">
        <text>3beta-hydroxy-5alpha-androstane-7,17-dione + NADPH + H(+) = 3beta,7beta-dihydroxy-5alpha-androstan-17-one + NADP(+)</text>
        <dbReference type="Rhea" id="RHEA:69456"/>
        <dbReference type="ChEBI" id="CHEBI:15378"/>
        <dbReference type="ChEBI" id="CHEBI:57783"/>
        <dbReference type="ChEBI" id="CHEBI:58349"/>
        <dbReference type="ChEBI" id="CHEBI:79834"/>
        <dbReference type="ChEBI" id="CHEBI:183809"/>
    </reaction>
    <physiologicalReaction direction="left-to-right" evidence="15">
        <dbReference type="Rhea" id="RHEA:69457"/>
    </physiologicalReaction>
</comment>
<dbReference type="Gene3D" id="3.40.50.720">
    <property type="entry name" value="NAD(P)-binding Rossmann-like Domain"/>
    <property type="match status" value="1"/>
</dbReference>
<sequence>MGRLQKSLIPFLGLVLAFCFYSARENFKPEMLKGKRVIVTGASTGIGEQMAYHLARMGSHILVTARTEAKLQKVVERCLKLGAASAQLVSGSMEDMAFAEHVVKEAENLMGGLDMLILNHIGKSYFSYFDGDVGHVQKLLQINFLSYVAMTVSALPMLKESGGSIVVVSSMAGKVGFPFTVPYSATKFALDGFFSSLRQEFSIQSVNVSITLCVLGFINTESAMKAAADVVLMSPAPKEECALEIIKGGALRQREVYYKYASTKIPLLIRDWAAEFLDYLVRKRYNVENLKK</sequence>
<comment type="catalytic activity">
    <reaction evidence="14">
        <text>chenodeoxycholate + NADP(+) = 7-oxolithocholate + NADPH + H(+)</text>
        <dbReference type="Rhea" id="RHEA:53820"/>
        <dbReference type="ChEBI" id="CHEBI:15378"/>
        <dbReference type="ChEBI" id="CHEBI:36234"/>
        <dbReference type="ChEBI" id="CHEBI:57783"/>
        <dbReference type="ChEBI" id="CHEBI:58349"/>
        <dbReference type="ChEBI" id="CHEBI:78605"/>
    </reaction>
    <physiologicalReaction direction="right-to-left" evidence="14">
        <dbReference type="Rhea" id="RHEA:53822"/>
    </physiologicalReaction>
</comment>
<evidence type="ECO:0000256" key="10">
    <source>
        <dbReference type="ARBA" id="ARBA00039048"/>
    </source>
</evidence>
<dbReference type="GO" id="GO:0005496">
    <property type="term" value="F:steroid binding"/>
    <property type="evidence" value="ECO:0007669"/>
    <property type="project" value="TreeGrafter"/>
</dbReference>
<dbReference type="GO" id="GO:0047022">
    <property type="term" value="F:7-beta-hydroxysteroid dehydrogenase (NADP+) activity"/>
    <property type="evidence" value="ECO:0007669"/>
    <property type="project" value="UniProtKB-EC"/>
</dbReference>
<evidence type="ECO:0000256" key="11">
    <source>
        <dbReference type="ARBA" id="ARBA00040963"/>
    </source>
</evidence>
<evidence type="ECO:0000256" key="19">
    <source>
        <dbReference type="ARBA" id="ARBA00048061"/>
    </source>
</evidence>
<evidence type="ECO:0000256" key="1">
    <source>
        <dbReference type="ARBA" id="ARBA00004648"/>
    </source>
</evidence>
<evidence type="ECO:0000256" key="12">
    <source>
        <dbReference type="ARBA" id="ARBA00041539"/>
    </source>
</evidence>
<dbReference type="EC" id="1.1.1.201" evidence="10"/>
<dbReference type="STRING" id="441894.ENSSCUP00000010070"/>
<evidence type="ECO:0000256" key="15">
    <source>
        <dbReference type="ARBA" id="ARBA00047373"/>
    </source>
</evidence>
<keyword evidence="7" id="KW-0560">Oxidoreductase</keyword>
<evidence type="ECO:0000256" key="20">
    <source>
        <dbReference type="ARBA" id="ARBA00048376"/>
    </source>
</evidence>
<proteinExistence type="inferred from homology"/>
<dbReference type="Proteomes" id="UP000053584">
    <property type="component" value="Unassembled WGS sequence"/>
</dbReference>
<dbReference type="FunFam" id="3.40.50.720:FF:000329">
    <property type="entry name" value="Corticosteroid 11-beta-dehydrogenase isozyme 1"/>
    <property type="match status" value="1"/>
</dbReference>
<evidence type="ECO:0000256" key="24">
    <source>
        <dbReference type="ARBA" id="ARBA00048702"/>
    </source>
</evidence>
<evidence type="ECO:0000256" key="27">
    <source>
        <dbReference type="ARBA" id="ARBA00049520"/>
    </source>
</evidence>
<comment type="catalytic activity">
    <reaction evidence="26">
        <text>7-oxolithocholate + NADPH + H(+) = ursodeoxycholate + NADP(+)</text>
        <dbReference type="Rhea" id="RHEA:47540"/>
        <dbReference type="ChEBI" id="CHEBI:15378"/>
        <dbReference type="ChEBI" id="CHEBI:57783"/>
        <dbReference type="ChEBI" id="CHEBI:58349"/>
        <dbReference type="ChEBI" id="CHEBI:78604"/>
        <dbReference type="ChEBI" id="CHEBI:78605"/>
    </reaction>
    <physiologicalReaction direction="left-to-right" evidence="26">
        <dbReference type="Rhea" id="RHEA:47541"/>
    </physiologicalReaction>
</comment>
<dbReference type="PRINTS" id="PR00081">
    <property type="entry name" value="GDHRDH"/>
</dbReference>
<feature type="signal peptide" evidence="28">
    <location>
        <begin position="1"/>
        <end position="17"/>
    </location>
</feature>
<comment type="catalytic activity">
    <reaction evidence="22">
        <text>glycochenodeoxycholate + NADP(+) = 7-oxoglycolithocholate + NADPH + H(+)</text>
        <dbReference type="Rhea" id="RHEA:65056"/>
        <dbReference type="ChEBI" id="CHEBI:15378"/>
        <dbReference type="ChEBI" id="CHEBI:36252"/>
        <dbReference type="ChEBI" id="CHEBI:57783"/>
        <dbReference type="ChEBI" id="CHEBI:58349"/>
        <dbReference type="ChEBI" id="CHEBI:137818"/>
    </reaction>
    <physiologicalReaction direction="right-to-left" evidence="22">
        <dbReference type="Rhea" id="RHEA:65058"/>
    </physiologicalReaction>
</comment>
<keyword evidence="30" id="KW-1185">Reference proteome</keyword>
<dbReference type="GO" id="GO:0070524">
    <property type="term" value="F:11-beta-hydroxysteroid dehydrogenase (NADP+) activity"/>
    <property type="evidence" value="ECO:0007669"/>
    <property type="project" value="UniProtKB-EC"/>
</dbReference>
<evidence type="ECO:0000256" key="5">
    <source>
        <dbReference type="ARBA" id="ARBA00022824"/>
    </source>
</evidence>
<keyword evidence="6" id="KW-1133">Transmembrane helix</keyword>
<comment type="catalytic activity">
    <reaction evidence="19">
        <text>taurochenodeoxycholate + NADP(+) = 7-oxotaurolithocholate + NADPH + H(+)</text>
        <dbReference type="Rhea" id="RHEA:65060"/>
        <dbReference type="ChEBI" id="CHEBI:9407"/>
        <dbReference type="ChEBI" id="CHEBI:15378"/>
        <dbReference type="ChEBI" id="CHEBI:57783"/>
        <dbReference type="ChEBI" id="CHEBI:58349"/>
        <dbReference type="ChEBI" id="CHEBI:137724"/>
    </reaction>
    <physiologicalReaction direction="right-to-left" evidence="19">
        <dbReference type="Rhea" id="RHEA:65062"/>
    </physiologicalReaction>
</comment>
<keyword evidence="5" id="KW-0256">Endoplasmic reticulum</keyword>
<evidence type="ECO:0000256" key="23">
    <source>
        <dbReference type="ARBA" id="ARBA00048678"/>
    </source>
</evidence>
<dbReference type="GO" id="GO:0006706">
    <property type="term" value="P:steroid catabolic process"/>
    <property type="evidence" value="ECO:0007669"/>
    <property type="project" value="TreeGrafter"/>
</dbReference>
<dbReference type="PANTHER" id="PTHR44279">
    <property type="entry name" value="HYDROXYSTEROID (11-BETA) DEHYDROGENASE 1-LIKE B-RELATED"/>
    <property type="match status" value="1"/>
</dbReference>
<dbReference type="InterPro" id="IPR020904">
    <property type="entry name" value="Sc_DH/Rdtase_CS"/>
</dbReference>
<evidence type="ECO:0000256" key="7">
    <source>
        <dbReference type="ARBA" id="ARBA00023002"/>
    </source>
</evidence>
<evidence type="ECO:0000256" key="9">
    <source>
        <dbReference type="ARBA" id="ARBA00038971"/>
    </source>
</evidence>
<dbReference type="GO" id="GO:0005789">
    <property type="term" value="C:endoplasmic reticulum membrane"/>
    <property type="evidence" value="ECO:0007669"/>
    <property type="project" value="UniProtKB-SubCell"/>
</dbReference>